<evidence type="ECO:0000313" key="9">
    <source>
        <dbReference type="Proteomes" id="UP000015241"/>
    </source>
</evidence>
<dbReference type="InterPro" id="IPR012334">
    <property type="entry name" value="Pectin_lyas_fold"/>
</dbReference>
<dbReference type="PANTHER" id="PTHR31321">
    <property type="entry name" value="ACYL-COA THIOESTER HYDROLASE YBHC-RELATED"/>
    <property type="match status" value="1"/>
</dbReference>
<organism evidence="8 9">
    <name type="scientific">Fomitopsis schrenkii</name>
    <name type="common">Brown rot fungus</name>
    <dbReference type="NCBI Taxonomy" id="2126942"/>
    <lineage>
        <taxon>Eukaryota</taxon>
        <taxon>Fungi</taxon>
        <taxon>Dikarya</taxon>
        <taxon>Basidiomycota</taxon>
        <taxon>Agaricomycotina</taxon>
        <taxon>Agaricomycetes</taxon>
        <taxon>Polyporales</taxon>
        <taxon>Fomitopsis</taxon>
    </lineage>
</organism>
<dbReference type="GO" id="GO:0045490">
    <property type="term" value="P:pectin catabolic process"/>
    <property type="evidence" value="ECO:0007669"/>
    <property type="project" value="UniProtKB-UniPathway"/>
</dbReference>
<dbReference type="GO" id="GO:0042545">
    <property type="term" value="P:cell wall modification"/>
    <property type="evidence" value="ECO:0007669"/>
    <property type="project" value="InterPro"/>
</dbReference>
<sequence length="372" mass="40708">MAQPSLLLSVLALAFAIGACFGSSLEYDRAACQFASNDPLDSCPAGTVLVGPSSNFTTIQAAIRSLPNDTTPQTILVASGNYTEQVNVTRLGPVTLLGQTIAPNDRTQNTVRVYWAAVAGSSDNARTSTLTAGPAGAPYASTDFRVYNMDFINDYAPYSDTPSLALDVNHANASFYYTGFYSYQDTIYVGPLGNAYFYDSEIAGQTDFFYGYGTAWIQSSLVTLRSCGGGITAWKGTNTSFVNKYGVYIHDSAVMKENNSLSIAGECALGRPWNAQIRSIFAHCYLDDSIRPAGYIQWQPTDPRIDYNTTMAEYHNFGPGFNLTGRIEGNVTLLMTEEEYEPYSSVGEVFQYPPDGEFGNVDWIDFEPWSFR</sequence>
<dbReference type="EMBL" id="KE504171">
    <property type="protein sequence ID" value="EPS97922.1"/>
    <property type="molecule type" value="Genomic_DNA"/>
</dbReference>
<dbReference type="GO" id="GO:0030599">
    <property type="term" value="F:pectinesterase activity"/>
    <property type="evidence" value="ECO:0007669"/>
    <property type="project" value="UniProtKB-EC"/>
</dbReference>
<evidence type="ECO:0000259" key="7">
    <source>
        <dbReference type="Pfam" id="PF01095"/>
    </source>
</evidence>
<keyword evidence="6" id="KW-0732">Signal</keyword>
<evidence type="ECO:0000256" key="6">
    <source>
        <dbReference type="SAM" id="SignalP"/>
    </source>
</evidence>
<dbReference type="AlphaFoldDB" id="S8DZD1"/>
<comment type="pathway">
    <text evidence="1">Glycan metabolism; pectin degradation; 2-dehydro-3-deoxy-D-gluconate from pectin: step 1/5.</text>
</comment>
<dbReference type="eggNOG" id="ENOG502R6WA">
    <property type="taxonomic scope" value="Eukaryota"/>
</dbReference>
<evidence type="ECO:0000313" key="8">
    <source>
        <dbReference type="EMBL" id="EPS97922.1"/>
    </source>
</evidence>
<keyword evidence="5" id="KW-0063">Aspartyl esterase</keyword>
<dbReference type="HOGENOM" id="CLU_012243_2_0_1"/>
<comment type="similarity">
    <text evidence="2">Belongs to the pectinesterase family.</text>
</comment>
<keyword evidence="9" id="KW-1185">Reference proteome</keyword>
<dbReference type="Proteomes" id="UP000015241">
    <property type="component" value="Unassembled WGS sequence"/>
</dbReference>
<dbReference type="UniPathway" id="UPA00545">
    <property type="reaction ID" value="UER00823"/>
</dbReference>
<protein>
    <recommendedName>
        <fullName evidence="3">pectinesterase</fullName>
        <ecNumber evidence="3">3.1.1.11</ecNumber>
    </recommendedName>
</protein>
<dbReference type="InParanoid" id="S8DZD1"/>
<dbReference type="Gene3D" id="2.160.20.10">
    <property type="entry name" value="Single-stranded right-handed beta-helix, Pectin lyase-like"/>
    <property type="match status" value="1"/>
</dbReference>
<evidence type="ECO:0000256" key="5">
    <source>
        <dbReference type="ARBA" id="ARBA00023085"/>
    </source>
</evidence>
<dbReference type="OrthoDB" id="2019149at2759"/>
<dbReference type="STRING" id="743788.S8DZD1"/>
<accession>S8DZD1</accession>
<name>S8DZD1_FOMSC</name>
<evidence type="ECO:0000256" key="1">
    <source>
        <dbReference type="ARBA" id="ARBA00005184"/>
    </source>
</evidence>
<dbReference type="SUPFAM" id="SSF51126">
    <property type="entry name" value="Pectin lyase-like"/>
    <property type="match status" value="1"/>
</dbReference>
<dbReference type="InterPro" id="IPR011050">
    <property type="entry name" value="Pectin_lyase_fold/virulence"/>
</dbReference>
<gene>
    <name evidence="8" type="ORF">FOMPIDRAFT_55277</name>
</gene>
<dbReference type="Pfam" id="PF01095">
    <property type="entry name" value="Pectinesterase"/>
    <property type="match status" value="1"/>
</dbReference>
<feature type="domain" description="Pectinesterase catalytic" evidence="7">
    <location>
        <begin position="53"/>
        <end position="342"/>
    </location>
</feature>
<evidence type="ECO:0000256" key="3">
    <source>
        <dbReference type="ARBA" id="ARBA00013229"/>
    </source>
</evidence>
<dbReference type="PANTHER" id="PTHR31321:SF137">
    <property type="entry name" value="PECTIN METHYL ESTERASE (EUROFUNG)"/>
    <property type="match status" value="1"/>
</dbReference>
<evidence type="ECO:0000256" key="2">
    <source>
        <dbReference type="ARBA" id="ARBA00008891"/>
    </source>
</evidence>
<reference evidence="8 9" key="1">
    <citation type="journal article" date="2012" name="Science">
        <title>The Paleozoic origin of enzymatic lignin decomposition reconstructed from 31 fungal genomes.</title>
        <authorList>
            <person name="Floudas D."/>
            <person name="Binder M."/>
            <person name="Riley R."/>
            <person name="Barry K."/>
            <person name="Blanchette R.A."/>
            <person name="Henrissat B."/>
            <person name="Martinez A.T."/>
            <person name="Otillar R."/>
            <person name="Spatafora J.W."/>
            <person name="Yadav J.S."/>
            <person name="Aerts A."/>
            <person name="Benoit I."/>
            <person name="Boyd A."/>
            <person name="Carlson A."/>
            <person name="Copeland A."/>
            <person name="Coutinho P.M."/>
            <person name="de Vries R.P."/>
            <person name="Ferreira P."/>
            <person name="Findley K."/>
            <person name="Foster B."/>
            <person name="Gaskell J."/>
            <person name="Glotzer D."/>
            <person name="Gorecki P."/>
            <person name="Heitman J."/>
            <person name="Hesse C."/>
            <person name="Hori C."/>
            <person name="Igarashi K."/>
            <person name="Jurgens J.A."/>
            <person name="Kallen N."/>
            <person name="Kersten P."/>
            <person name="Kohler A."/>
            <person name="Kuees U."/>
            <person name="Kumar T.K.A."/>
            <person name="Kuo A."/>
            <person name="LaButti K."/>
            <person name="Larrondo L.F."/>
            <person name="Lindquist E."/>
            <person name="Ling A."/>
            <person name="Lombard V."/>
            <person name="Lucas S."/>
            <person name="Lundell T."/>
            <person name="Martin R."/>
            <person name="McLaughlin D.J."/>
            <person name="Morgenstern I."/>
            <person name="Morin E."/>
            <person name="Murat C."/>
            <person name="Nagy L.G."/>
            <person name="Nolan M."/>
            <person name="Ohm R.A."/>
            <person name="Patyshakuliyeva A."/>
            <person name="Rokas A."/>
            <person name="Ruiz-Duenas F.J."/>
            <person name="Sabat G."/>
            <person name="Salamov A."/>
            <person name="Samejima M."/>
            <person name="Schmutz J."/>
            <person name="Slot J.C."/>
            <person name="St John F."/>
            <person name="Stenlid J."/>
            <person name="Sun H."/>
            <person name="Sun S."/>
            <person name="Syed K."/>
            <person name="Tsang A."/>
            <person name="Wiebenga A."/>
            <person name="Young D."/>
            <person name="Pisabarro A."/>
            <person name="Eastwood D.C."/>
            <person name="Martin F."/>
            <person name="Cullen D."/>
            <person name="Grigoriev I.V."/>
            <person name="Hibbett D.S."/>
        </authorList>
    </citation>
    <scope>NUCLEOTIDE SEQUENCE</scope>
    <source>
        <strain evidence="9">FP-58527</strain>
    </source>
</reference>
<feature type="signal peptide" evidence="6">
    <location>
        <begin position="1"/>
        <end position="22"/>
    </location>
</feature>
<dbReference type="EC" id="3.1.1.11" evidence="3"/>
<dbReference type="InterPro" id="IPR000070">
    <property type="entry name" value="Pectinesterase_cat"/>
</dbReference>
<evidence type="ECO:0000256" key="4">
    <source>
        <dbReference type="ARBA" id="ARBA00022801"/>
    </source>
</evidence>
<feature type="chain" id="PRO_5011112014" description="pectinesterase" evidence="6">
    <location>
        <begin position="23"/>
        <end position="372"/>
    </location>
</feature>
<proteinExistence type="inferred from homology"/>
<keyword evidence="4" id="KW-0378">Hydrolase</keyword>